<dbReference type="EMBL" id="JAFBMS010000093">
    <property type="protein sequence ID" value="KAG9337214.1"/>
    <property type="molecule type" value="Genomic_DNA"/>
</dbReference>
<reference evidence="2" key="1">
    <citation type="thesis" date="2021" institute="BYU ScholarsArchive" country="Provo, UT, USA">
        <title>Applications of and Algorithms for Genome Assembly and Genomic Analyses with an Emphasis on Marine Teleosts.</title>
        <authorList>
            <person name="Pickett B.D."/>
        </authorList>
    </citation>
    <scope>NUCLEOTIDE SEQUENCE</scope>
    <source>
        <strain evidence="2">HI-2016</strain>
    </source>
</reference>
<evidence type="ECO:0000256" key="1">
    <source>
        <dbReference type="SAM" id="MobiDB-lite"/>
    </source>
</evidence>
<protein>
    <submittedName>
        <fullName evidence="2">Uncharacterized protein</fullName>
    </submittedName>
</protein>
<comment type="caution">
    <text evidence="2">The sequence shown here is derived from an EMBL/GenBank/DDBJ whole genome shotgun (WGS) entry which is preliminary data.</text>
</comment>
<evidence type="ECO:0000313" key="3">
    <source>
        <dbReference type="Proteomes" id="UP000824540"/>
    </source>
</evidence>
<sequence length="140" mass="14742">MAGTFIFLGIVGKCLPLIGSPRHANKKPIGGALGGVDSKKLSGDGTELEVSSGVWGDGASRFSPAPREINFGRGDRTASPTWRPEARDARTNGGFKKPTASRPSLTRDKSASETQRVTCQPPIKPTAANSPTVQALWRGL</sequence>
<feature type="region of interest" description="Disordered" evidence="1">
    <location>
        <begin position="26"/>
        <end position="132"/>
    </location>
</feature>
<dbReference type="AlphaFoldDB" id="A0A8T2NB91"/>
<gene>
    <name evidence="2" type="ORF">JZ751_029694</name>
</gene>
<dbReference type="Proteomes" id="UP000824540">
    <property type="component" value="Unassembled WGS sequence"/>
</dbReference>
<keyword evidence="3" id="KW-1185">Reference proteome</keyword>
<accession>A0A8T2NB91</accession>
<proteinExistence type="predicted"/>
<organism evidence="2 3">
    <name type="scientific">Albula glossodonta</name>
    <name type="common">roundjaw bonefish</name>
    <dbReference type="NCBI Taxonomy" id="121402"/>
    <lineage>
        <taxon>Eukaryota</taxon>
        <taxon>Metazoa</taxon>
        <taxon>Chordata</taxon>
        <taxon>Craniata</taxon>
        <taxon>Vertebrata</taxon>
        <taxon>Euteleostomi</taxon>
        <taxon>Actinopterygii</taxon>
        <taxon>Neopterygii</taxon>
        <taxon>Teleostei</taxon>
        <taxon>Albuliformes</taxon>
        <taxon>Albulidae</taxon>
        <taxon>Albula</taxon>
    </lineage>
</organism>
<name>A0A8T2NB91_9TELE</name>
<evidence type="ECO:0000313" key="2">
    <source>
        <dbReference type="EMBL" id="KAG9337214.1"/>
    </source>
</evidence>